<dbReference type="InterPro" id="IPR036249">
    <property type="entry name" value="Thioredoxin-like_sf"/>
</dbReference>
<evidence type="ECO:0000313" key="7">
    <source>
        <dbReference type="EMBL" id="KAJ2680080.1"/>
    </source>
</evidence>
<organism evidence="7 8">
    <name type="scientific">Coemansia spiralis</name>
    <dbReference type="NCBI Taxonomy" id="417178"/>
    <lineage>
        <taxon>Eukaryota</taxon>
        <taxon>Fungi</taxon>
        <taxon>Fungi incertae sedis</taxon>
        <taxon>Zoopagomycota</taxon>
        <taxon>Kickxellomycotina</taxon>
        <taxon>Kickxellomycetes</taxon>
        <taxon>Kickxellales</taxon>
        <taxon>Kickxellaceae</taxon>
        <taxon>Coemansia</taxon>
    </lineage>
</organism>
<name>A0A9W8GBL4_9FUNG</name>
<dbReference type="InterPro" id="IPR013766">
    <property type="entry name" value="Thioredoxin_domain"/>
</dbReference>
<dbReference type="PROSITE" id="PS51352">
    <property type="entry name" value="THIOREDOXIN_2"/>
    <property type="match status" value="1"/>
</dbReference>
<dbReference type="CDD" id="cd02947">
    <property type="entry name" value="TRX_family"/>
    <property type="match status" value="1"/>
</dbReference>
<reference evidence="7" key="1">
    <citation type="submission" date="2022-07" db="EMBL/GenBank/DDBJ databases">
        <title>Phylogenomic reconstructions and comparative analyses of Kickxellomycotina fungi.</title>
        <authorList>
            <person name="Reynolds N.K."/>
            <person name="Stajich J.E."/>
            <person name="Barry K."/>
            <person name="Grigoriev I.V."/>
            <person name="Crous P."/>
            <person name="Smith M.E."/>
        </authorList>
    </citation>
    <scope>NUCLEOTIDE SEQUENCE</scope>
    <source>
        <strain evidence="7">NRRL 3115</strain>
    </source>
</reference>
<dbReference type="AlphaFoldDB" id="A0A9W8GBL4"/>
<sequence>MSNTQGITKITSKDQLDKILQQNSKAALDFNASWCGSCKAMKPVFDKLAEKHSDVAFLSVDTDENGDIAQEYGITSMPTFKFVNDGKVVNEVIGSNKGQLEKTMDSFAS</sequence>
<keyword evidence="5" id="KW-0676">Redox-active center</keyword>
<comment type="caution">
    <text evidence="7">The sequence shown here is derived from an EMBL/GenBank/DDBJ whole genome shotgun (WGS) entry which is preliminary data.</text>
</comment>
<dbReference type="PANTHER" id="PTHR10438:SF468">
    <property type="entry name" value="THIOREDOXIN-1-RELATED"/>
    <property type="match status" value="1"/>
</dbReference>
<gene>
    <name evidence="7" type="primary">TXNDC8_1</name>
    <name evidence="7" type="ORF">GGI25_000969</name>
</gene>
<feature type="site" description="Deprotonates C-terminal active site Cys" evidence="4">
    <location>
        <position position="29"/>
    </location>
</feature>
<feature type="domain" description="Thioredoxin" evidence="6">
    <location>
        <begin position="1"/>
        <end position="109"/>
    </location>
</feature>
<evidence type="ECO:0000259" key="6">
    <source>
        <dbReference type="PROSITE" id="PS51352"/>
    </source>
</evidence>
<evidence type="ECO:0000313" key="8">
    <source>
        <dbReference type="Proteomes" id="UP001151518"/>
    </source>
</evidence>
<dbReference type="SUPFAM" id="SSF52833">
    <property type="entry name" value="Thioredoxin-like"/>
    <property type="match status" value="1"/>
</dbReference>
<feature type="site" description="Contributes to redox potential value" evidence="4">
    <location>
        <position position="37"/>
    </location>
</feature>
<feature type="active site" description="Nucleophile" evidence="4">
    <location>
        <position position="38"/>
    </location>
</feature>
<protein>
    <recommendedName>
        <fullName evidence="3">Thioredoxin</fullName>
    </recommendedName>
</protein>
<dbReference type="PIRSF" id="PIRSF000077">
    <property type="entry name" value="Thioredoxin"/>
    <property type="match status" value="1"/>
</dbReference>
<dbReference type="EMBL" id="JANBTW010000007">
    <property type="protein sequence ID" value="KAJ2680080.1"/>
    <property type="molecule type" value="Genomic_DNA"/>
</dbReference>
<feature type="active site" description="Nucleophile" evidence="4">
    <location>
        <position position="35"/>
    </location>
</feature>
<proteinExistence type="inferred from homology"/>
<evidence type="ECO:0000256" key="3">
    <source>
        <dbReference type="PIRNR" id="PIRNR000077"/>
    </source>
</evidence>
<evidence type="ECO:0000256" key="1">
    <source>
        <dbReference type="ARBA" id="ARBA00023157"/>
    </source>
</evidence>
<dbReference type="PANTHER" id="PTHR10438">
    <property type="entry name" value="THIOREDOXIN"/>
    <property type="match status" value="1"/>
</dbReference>
<keyword evidence="1 5" id="KW-1015">Disulfide bond</keyword>
<dbReference type="Pfam" id="PF00085">
    <property type="entry name" value="Thioredoxin"/>
    <property type="match status" value="1"/>
</dbReference>
<accession>A0A9W8GBL4</accession>
<dbReference type="InterPro" id="IPR005746">
    <property type="entry name" value="Thioredoxin"/>
</dbReference>
<evidence type="ECO:0000256" key="4">
    <source>
        <dbReference type="PIRSR" id="PIRSR000077-1"/>
    </source>
</evidence>
<evidence type="ECO:0000256" key="2">
    <source>
        <dbReference type="ARBA" id="ARBA00038353"/>
    </source>
</evidence>
<feature type="disulfide bond" description="Redox-active" evidence="5">
    <location>
        <begin position="35"/>
        <end position="38"/>
    </location>
</feature>
<dbReference type="Gene3D" id="3.40.30.10">
    <property type="entry name" value="Glutaredoxin"/>
    <property type="match status" value="1"/>
</dbReference>
<dbReference type="OrthoDB" id="19690at2759"/>
<evidence type="ECO:0000256" key="5">
    <source>
        <dbReference type="PIRSR" id="PIRSR000077-4"/>
    </source>
</evidence>
<comment type="similarity">
    <text evidence="2">Belongs to the thioredoxin family. Plant H-type subfamily.</text>
</comment>
<dbReference type="PRINTS" id="PR00421">
    <property type="entry name" value="THIOREDOXIN"/>
</dbReference>
<dbReference type="GO" id="GO:0015035">
    <property type="term" value="F:protein-disulfide reductase activity"/>
    <property type="evidence" value="ECO:0007669"/>
    <property type="project" value="InterPro"/>
</dbReference>
<dbReference type="InterPro" id="IPR050620">
    <property type="entry name" value="Thioredoxin_H-type-like"/>
</dbReference>
<feature type="site" description="Contributes to redox potential value" evidence="4">
    <location>
        <position position="36"/>
    </location>
</feature>
<dbReference type="Proteomes" id="UP001151518">
    <property type="component" value="Unassembled WGS sequence"/>
</dbReference>